<organism evidence="2">
    <name type="scientific">freshwater metagenome</name>
    <dbReference type="NCBI Taxonomy" id="449393"/>
    <lineage>
        <taxon>unclassified sequences</taxon>
        <taxon>metagenomes</taxon>
        <taxon>ecological metagenomes</taxon>
    </lineage>
</organism>
<accession>A0A6J7MNG1</accession>
<evidence type="ECO:0000256" key="1">
    <source>
        <dbReference type="SAM" id="Phobius"/>
    </source>
</evidence>
<dbReference type="EMBL" id="CAFBOK010000054">
    <property type="protein sequence ID" value="CAB4979284.1"/>
    <property type="molecule type" value="Genomic_DNA"/>
</dbReference>
<keyword evidence="1" id="KW-0812">Transmembrane</keyword>
<gene>
    <name evidence="2" type="ORF">UFOPK3927_00619</name>
</gene>
<name>A0A6J7MNG1_9ZZZZ</name>
<proteinExistence type="predicted"/>
<feature type="transmembrane region" description="Helical" evidence="1">
    <location>
        <begin position="26"/>
        <end position="49"/>
    </location>
</feature>
<reference evidence="2" key="1">
    <citation type="submission" date="2020-05" db="EMBL/GenBank/DDBJ databases">
        <authorList>
            <person name="Chiriac C."/>
            <person name="Salcher M."/>
            <person name="Ghai R."/>
            <person name="Kavagutti S V."/>
        </authorList>
    </citation>
    <scope>NUCLEOTIDE SEQUENCE</scope>
</reference>
<dbReference type="AlphaFoldDB" id="A0A6J7MNG1"/>
<protein>
    <submittedName>
        <fullName evidence="2">Unannotated protein</fullName>
    </submittedName>
</protein>
<sequence length="95" mass="9685">MIWTSGSTTGEVVVVVELAAAALNRVVGGVVVVVAVAIWAFAINCASSLKPEPSAMRRELSIGASTHRHPEPGSAGSMIANSRPTAVEIVTEGST</sequence>
<evidence type="ECO:0000313" key="2">
    <source>
        <dbReference type="EMBL" id="CAB4979284.1"/>
    </source>
</evidence>
<keyword evidence="1" id="KW-1133">Transmembrane helix</keyword>
<keyword evidence="1" id="KW-0472">Membrane</keyword>